<keyword evidence="2" id="KW-0933">Apicoplast</keyword>
<organism evidence="2 3">
    <name type="scientific">Babesia ovis</name>
    <dbReference type="NCBI Taxonomy" id="5869"/>
    <lineage>
        <taxon>Eukaryota</taxon>
        <taxon>Sar</taxon>
        <taxon>Alveolata</taxon>
        <taxon>Apicomplexa</taxon>
        <taxon>Aconoidasida</taxon>
        <taxon>Piroplasmida</taxon>
        <taxon>Babesiidae</taxon>
        <taxon>Babesia</taxon>
    </lineage>
</organism>
<feature type="transmembrane region" description="Helical" evidence="1">
    <location>
        <begin position="21"/>
        <end position="39"/>
    </location>
</feature>
<comment type="caution">
    <text evidence="2">The sequence shown here is derived from an EMBL/GenBank/DDBJ whole genome shotgun (WGS) entry which is preliminary data.</text>
</comment>
<protein>
    <submittedName>
        <fullName evidence="2">Uncharacterized protein</fullName>
    </submittedName>
</protein>
<keyword evidence="3" id="KW-1185">Reference proteome</keyword>
<reference evidence="2" key="1">
    <citation type="submission" date="2019-12" db="EMBL/GenBank/DDBJ databases">
        <title>Genome sequence of Babesia ovis.</title>
        <authorList>
            <person name="Yamagishi J."/>
            <person name="Sevinc F."/>
            <person name="Xuan X."/>
        </authorList>
    </citation>
    <scope>NUCLEOTIDE SEQUENCE</scope>
    <source>
        <strain evidence="2">Selcuk</strain>
    </source>
</reference>
<keyword evidence="1" id="KW-1133">Transmembrane helix</keyword>
<dbReference type="EMBL" id="BLIY01000027">
    <property type="protein sequence ID" value="GFE55950.1"/>
    <property type="molecule type" value="Genomic_DNA"/>
</dbReference>
<name>A0A9W5WWB9_BABOV</name>
<dbReference type="Proteomes" id="UP001057455">
    <property type="component" value="Unassembled WGS sequence"/>
</dbReference>
<geneLocation type="apicoplast" evidence="2"/>
<accession>A0A9W5WWB9</accession>
<evidence type="ECO:0000313" key="2">
    <source>
        <dbReference type="EMBL" id="GFE55950.1"/>
    </source>
</evidence>
<keyword evidence="1" id="KW-0812">Transmembrane</keyword>
<keyword evidence="1" id="KW-0472">Membrane</keyword>
<keyword evidence="2" id="KW-0934">Plastid</keyword>
<dbReference type="AlphaFoldDB" id="A0A9W5WWB9"/>
<proteinExistence type="predicted"/>
<evidence type="ECO:0000313" key="3">
    <source>
        <dbReference type="Proteomes" id="UP001057455"/>
    </source>
</evidence>
<sequence length="126" mass="15214">MYTSYYTKTIKHLLNKIYNKLLYILELIYIILLSLFRILKLRLEIYLNNYNLASSSINLYKLYGILFYTIKISSFYILLPTYIIPSFYIVGICTFINNIIDTKITQQNNIKQQKYFINILIDKYYL</sequence>
<gene>
    <name evidence="2" type="ORF">BaOVIS_035040</name>
</gene>
<evidence type="ECO:0000256" key="1">
    <source>
        <dbReference type="SAM" id="Phobius"/>
    </source>
</evidence>